<dbReference type="EMBL" id="SDMP01000007">
    <property type="protein sequence ID" value="RYR47436.1"/>
    <property type="molecule type" value="Genomic_DNA"/>
</dbReference>
<organism evidence="2 3">
    <name type="scientific">Arachis hypogaea</name>
    <name type="common">Peanut</name>
    <dbReference type="NCBI Taxonomy" id="3818"/>
    <lineage>
        <taxon>Eukaryota</taxon>
        <taxon>Viridiplantae</taxon>
        <taxon>Streptophyta</taxon>
        <taxon>Embryophyta</taxon>
        <taxon>Tracheophyta</taxon>
        <taxon>Spermatophyta</taxon>
        <taxon>Magnoliopsida</taxon>
        <taxon>eudicotyledons</taxon>
        <taxon>Gunneridae</taxon>
        <taxon>Pentapetalae</taxon>
        <taxon>rosids</taxon>
        <taxon>fabids</taxon>
        <taxon>Fabales</taxon>
        <taxon>Fabaceae</taxon>
        <taxon>Papilionoideae</taxon>
        <taxon>50 kb inversion clade</taxon>
        <taxon>dalbergioids sensu lato</taxon>
        <taxon>Dalbergieae</taxon>
        <taxon>Pterocarpus clade</taxon>
        <taxon>Arachis</taxon>
    </lineage>
</organism>
<name>A0A445C910_ARAHY</name>
<dbReference type="STRING" id="3818.A0A445C910"/>
<dbReference type="Proteomes" id="UP000289738">
    <property type="component" value="Chromosome A07"/>
</dbReference>
<feature type="domain" description="F-box" evidence="1">
    <location>
        <begin position="42"/>
        <end position="97"/>
    </location>
</feature>
<comment type="caution">
    <text evidence="2">The sequence shown here is derived from an EMBL/GenBank/DDBJ whole genome shotgun (WGS) entry which is preliminary data.</text>
</comment>
<protein>
    <recommendedName>
        <fullName evidence="1">F-box domain-containing protein</fullName>
    </recommendedName>
</protein>
<dbReference type="AlphaFoldDB" id="A0A445C910"/>
<evidence type="ECO:0000313" key="2">
    <source>
        <dbReference type="EMBL" id="RYR47436.1"/>
    </source>
</evidence>
<reference evidence="2 3" key="1">
    <citation type="submission" date="2019-01" db="EMBL/GenBank/DDBJ databases">
        <title>Sequencing of cultivated peanut Arachis hypogaea provides insights into genome evolution and oil improvement.</title>
        <authorList>
            <person name="Chen X."/>
        </authorList>
    </citation>
    <scope>NUCLEOTIDE SEQUENCE [LARGE SCALE GENOMIC DNA]</scope>
    <source>
        <strain evidence="3">cv. Fuhuasheng</strain>
        <tissue evidence="2">Leaves</tissue>
    </source>
</reference>
<dbReference type="PROSITE" id="PS50181">
    <property type="entry name" value="FBOX"/>
    <property type="match status" value="1"/>
</dbReference>
<dbReference type="Gene3D" id="3.80.10.10">
    <property type="entry name" value="Ribonuclease Inhibitor"/>
    <property type="match status" value="1"/>
</dbReference>
<dbReference type="SUPFAM" id="SSF52058">
    <property type="entry name" value="L domain-like"/>
    <property type="match status" value="1"/>
</dbReference>
<proteinExistence type="predicted"/>
<dbReference type="SUPFAM" id="SSF81383">
    <property type="entry name" value="F-box domain"/>
    <property type="match status" value="1"/>
</dbReference>
<dbReference type="InterPro" id="IPR001810">
    <property type="entry name" value="F-box_dom"/>
</dbReference>
<dbReference type="InterPro" id="IPR053781">
    <property type="entry name" value="F-box_AtFBL13-like"/>
</dbReference>
<sequence>MCKVHFFFVGSDMPAMKFDAIEPNLKRARNTNGSVSEREGDEDRLSDLPDCVLIHLLEFLTTKDAVMTTLLSTRWKDLWKRVPSLRLRRTDPEFRHMTLFKKFVNKVLSFRDGSVPLHSLDFCYDGLIPPKLLIRVVKYAESHRIEQLRLNIDSGGIELPPCLFSIQTITWLDLSVPNGEALGLLPKFLNMTALMSLRLRRFAFSAGDGEVVDPFSGCIKLKTLVIEHYVVKVPHILCISNVTLANLTIHSFPFHSKEAYEIVLSTPSLCSFAYRGVISQKISSKSNLPFLEEVNIDVPKSVLSSRLHSPFILISWLQLLANVRSLTVSSCTLEILSKIPDLVNTESPCLDNLKSLIVKVQKFRRPEKLHKAELQLSSPRIDGAVDFLIRNSLFPEVTIVDY</sequence>
<dbReference type="InterPro" id="IPR032675">
    <property type="entry name" value="LRR_dom_sf"/>
</dbReference>
<evidence type="ECO:0000313" key="3">
    <source>
        <dbReference type="Proteomes" id="UP000289738"/>
    </source>
</evidence>
<dbReference type="Pfam" id="PF00646">
    <property type="entry name" value="F-box"/>
    <property type="match status" value="1"/>
</dbReference>
<evidence type="ECO:0000259" key="1">
    <source>
        <dbReference type="PROSITE" id="PS50181"/>
    </source>
</evidence>
<dbReference type="CDD" id="cd22160">
    <property type="entry name" value="F-box_AtFBL13-like"/>
    <property type="match status" value="1"/>
</dbReference>
<accession>A0A445C910</accession>
<dbReference type="Gramene" id="arahy.Tifrunner.gnm2.ann2.Ah17g476500.1">
    <property type="protein sequence ID" value="arahy.Tifrunner.gnm2.ann2.Ah17g476500.1-CDS"/>
    <property type="gene ID" value="arahy.Tifrunner.gnm2.ann2.Ah17g476500"/>
</dbReference>
<dbReference type="PANTHER" id="PTHR32212:SF269">
    <property type="entry name" value="F-BOX_RNI_FBD-LIKE DOMAIN PROTEIN"/>
    <property type="match status" value="1"/>
</dbReference>
<keyword evidence="3" id="KW-1185">Reference proteome</keyword>
<gene>
    <name evidence="2" type="ORF">Ahy_A07g033363</name>
</gene>
<dbReference type="InterPro" id="IPR036047">
    <property type="entry name" value="F-box-like_dom_sf"/>
</dbReference>
<dbReference type="PANTHER" id="PTHR32212">
    <property type="entry name" value="CYCLIN-LIKE F-BOX"/>
    <property type="match status" value="1"/>
</dbReference>